<geneLocation type="plasmid" evidence="1 2">
    <name>pCKL555A</name>
</geneLocation>
<evidence type="ECO:0000313" key="1">
    <source>
        <dbReference type="EMBL" id="ABQ23626.1"/>
    </source>
</evidence>
<evidence type="ECO:0000313" key="2">
    <source>
        <dbReference type="Proteomes" id="UP000002411"/>
    </source>
</evidence>
<name>A5F9N6_CLOK5</name>
<dbReference type="RefSeq" id="WP_011930373.1">
    <property type="nucleotide sequence ID" value="NC_009466.1"/>
</dbReference>
<keyword evidence="2" id="KW-1185">Reference proteome</keyword>
<protein>
    <submittedName>
        <fullName evidence="1">Uncharacterized protein</fullName>
    </submittedName>
</protein>
<sequence length="48" mass="5825">MTDSREILKNLKHSFYLHYKSFGFWDKRTQHAYKLHKDTLIGNLKEGK</sequence>
<reference evidence="1 2" key="1">
    <citation type="journal article" date="2008" name="Proc. Natl. Acad. Sci. U.S.A.">
        <title>The genome of Clostridium kluyveri, a strict anaerobe with unique metabolic features.</title>
        <authorList>
            <person name="Seedorf H."/>
            <person name="Fricke W.F."/>
            <person name="Veith B."/>
            <person name="Brueggemann H."/>
            <person name="Liesegang H."/>
            <person name="Strittmatter A."/>
            <person name="Miethke M."/>
            <person name="Buckel W."/>
            <person name="Hinderberger J."/>
            <person name="Li F."/>
            <person name="Hagemeier C."/>
            <person name="Thauer R.K."/>
            <person name="Gottschalk G."/>
        </authorList>
    </citation>
    <scope>NUCLEOTIDE SEQUENCE [LARGE SCALE GENOMIC DNA]</scope>
    <source>
        <strain evidence="2">ATCC 8527 / DSM 555 / NCIMB 10680</strain>
        <plasmid evidence="1 2">pCKL555A</plasmid>
    </source>
</reference>
<dbReference type="AlphaFoldDB" id="A5F9N6"/>
<dbReference type="Proteomes" id="UP000002411">
    <property type="component" value="Plasmid pCKL555A"/>
</dbReference>
<dbReference type="HOGENOM" id="CLU_3151276_0_0_9"/>
<accession>A5F9N6</accession>
<dbReference type="EMBL" id="CP000674">
    <property type="protein sequence ID" value="ABQ23626.1"/>
    <property type="molecule type" value="Genomic_DNA"/>
</dbReference>
<gene>
    <name evidence="1" type="ordered locus">CKL_4027</name>
</gene>
<dbReference type="KEGG" id="ckl:CKL_4027"/>
<organism evidence="1 2">
    <name type="scientific">Clostridium kluyveri (strain ATCC 8527 / DSM 555 / NBRC 12016 / NCIMB 10680 / K1)</name>
    <dbReference type="NCBI Taxonomy" id="431943"/>
    <lineage>
        <taxon>Bacteria</taxon>
        <taxon>Bacillati</taxon>
        <taxon>Bacillota</taxon>
        <taxon>Clostridia</taxon>
        <taxon>Eubacteriales</taxon>
        <taxon>Clostridiaceae</taxon>
        <taxon>Clostridium</taxon>
    </lineage>
</organism>
<proteinExistence type="predicted"/>
<keyword evidence="1" id="KW-0614">Plasmid</keyword>